<proteinExistence type="predicted"/>
<dbReference type="Pfam" id="PF24696">
    <property type="entry name" value="UGSC"/>
    <property type="match status" value="1"/>
</dbReference>
<comment type="caution">
    <text evidence="2">The sequence shown here is derived from an EMBL/GenBank/DDBJ whole genome shotgun (WGS) entry which is preliminary data.</text>
</comment>
<evidence type="ECO:0000313" key="2">
    <source>
        <dbReference type="EMBL" id="KRO48467.1"/>
    </source>
</evidence>
<dbReference type="InterPro" id="IPR057767">
    <property type="entry name" value="UGSC-like_dom"/>
</dbReference>
<protein>
    <recommendedName>
        <fullName evidence="1">UGSC-like domain-containing protein</fullName>
    </recommendedName>
</protein>
<dbReference type="Proteomes" id="UP000051017">
    <property type="component" value="Unassembled WGS sequence"/>
</dbReference>
<organism evidence="2 3">
    <name type="scientific">Acidimicrobiia bacterium BACL6 MAG-120924-bin43</name>
    <dbReference type="NCBI Taxonomy" id="1655583"/>
    <lineage>
        <taxon>Bacteria</taxon>
        <taxon>Bacillati</taxon>
        <taxon>Actinomycetota</taxon>
        <taxon>Acidimicrobiia</taxon>
        <taxon>acIV cluster</taxon>
    </lineage>
</organism>
<evidence type="ECO:0000313" key="3">
    <source>
        <dbReference type="Proteomes" id="UP000051017"/>
    </source>
</evidence>
<name>A0A0R2QK10_9ACTN</name>
<accession>A0A0R2QK10</accession>
<evidence type="ECO:0000259" key="1">
    <source>
        <dbReference type="Pfam" id="PF24696"/>
    </source>
</evidence>
<dbReference type="EMBL" id="LIBJ01000085">
    <property type="protein sequence ID" value="KRO48467.1"/>
    <property type="molecule type" value="Genomic_DNA"/>
</dbReference>
<reference evidence="2 3" key="1">
    <citation type="submission" date="2015-10" db="EMBL/GenBank/DDBJ databases">
        <title>Metagenome-Assembled Genomes uncover a global brackish microbiome.</title>
        <authorList>
            <person name="Hugerth L.W."/>
            <person name="Larsson J."/>
            <person name="Alneberg J."/>
            <person name="Lindh M.V."/>
            <person name="Legrand C."/>
            <person name="Pinhassi J."/>
            <person name="Andersson A.F."/>
        </authorList>
    </citation>
    <scope>NUCLEOTIDE SEQUENCE [LARGE SCALE GENOMIC DNA]</scope>
    <source>
        <strain evidence="2">BACL6 MAG-120924-bin43</strain>
    </source>
</reference>
<gene>
    <name evidence="2" type="ORF">ABR75_02215</name>
</gene>
<feature type="domain" description="UGSC-like" evidence="1">
    <location>
        <begin position="1"/>
        <end position="71"/>
    </location>
</feature>
<dbReference type="AlphaFoldDB" id="A0A0R2QK10"/>
<sequence length="77" mass="8510">MHDIVDLETRGIPSMFIASSEFRQAAISQSVALGMPDVQRMFVPHPIQDRTDAEMAAYADQAFDEILGMITAVDTTH</sequence>